<name>A0A1C7NZV6_9HYPH</name>
<comment type="caution">
    <text evidence="1">The sequence shown here is derived from an EMBL/GenBank/DDBJ whole genome shotgun (WGS) entry which is preliminary data.</text>
</comment>
<protein>
    <submittedName>
        <fullName evidence="1">Uncharacterized protein</fullName>
    </submittedName>
</protein>
<evidence type="ECO:0000313" key="1">
    <source>
        <dbReference type="EMBL" id="OBZ94468.1"/>
    </source>
</evidence>
<dbReference type="OrthoDB" id="7427667at2"/>
<reference evidence="1 2" key="1">
    <citation type="journal article" date="2016" name="Syst. Appl. Microbiol.">
        <title>Pararhizobium polonicum sp. nov. isolated from tumors on stone fruit rootstocks.</title>
        <authorList>
            <person name="Pulawska J."/>
            <person name="Kuzmanovic N."/>
            <person name="Willems A."/>
            <person name="Pothier J.F."/>
        </authorList>
    </citation>
    <scope>NUCLEOTIDE SEQUENCE [LARGE SCALE GENOMIC DNA]</scope>
    <source>
        <strain evidence="1 2">F5.1</strain>
    </source>
</reference>
<sequence>MAPDTVSANDSIYTDLDTDHCQTLSPEDEEGGGISLRCKGFKDYAVYYKEGDLRQSLFYGHLGQAYIDGAFESFGPFNYTSRRIEWRLGADGRPVATILRWFIENADPATGEPAPERKGQVLVISKVAGEDGMGCVAGYVDALANPDPNIAARQIADTQTEGFACGRDTAAFHGVRGPTAADPTGDLPE</sequence>
<dbReference type="AlphaFoldDB" id="A0A1C7NZV6"/>
<organism evidence="1 2">
    <name type="scientific">Pararhizobium polonicum</name>
    <dbReference type="NCBI Taxonomy" id="1612624"/>
    <lineage>
        <taxon>Bacteria</taxon>
        <taxon>Pseudomonadati</taxon>
        <taxon>Pseudomonadota</taxon>
        <taxon>Alphaproteobacteria</taxon>
        <taxon>Hyphomicrobiales</taxon>
        <taxon>Rhizobiaceae</taxon>
        <taxon>Rhizobium/Agrobacterium group</taxon>
        <taxon>Pararhizobium</taxon>
    </lineage>
</organism>
<dbReference type="EMBL" id="LGLV01000010">
    <property type="protein sequence ID" value="OBZ94468.1"/>
    <property type="molecule type" value="Genomic_DNA"/>
</dbReference>
<accession>A0A1C7NZV6</accession>
<dbReference type="Proteomes" id="UP000093111">
    <property type="component" value="Unassembled WGS sequence"/>
</dbReference>
<gene>
    <name evidence="1" type="ORF">ADU59_16815</name>
</gene>
<evidence type="ECO:0000313" key="2">
    <source>
        <dbReference type="Proteomes" id="UP000093111"/>
    </source>
</evidence>
<proteinExistence type="predicted"/>
<keyword evidence="2" id="KW-1185">Reference proteome</keyword>
<dbReference type="STRING" id="1612624.ADU59_16815"/>
<dbReference type="PATRIC" id="fig|1612624.7.peg.5296"/>